<evidence type="ECO:0000313" key="2">
    <source>
        <dbReference type="EMBL" id="MFD1454692.1"/>
    </source>
</evidence>
<comment type="similarity">
    <text evidence="1">Belongs to the LOR family.</text>
</comment>
<dbReference type="InterPro" id="IPR025659">
    <property type="entry name" value="Tubby-like_C"/>
</dbReference>
<gene>
    <name evidence="2" type="ORF">ACFQ44_03210</name>
</gene>
<dbReference type="Pfam" id="PF04525">
    <property type="entry name" value="LOR"/>
    <property type="match status" value="1"/>
</dbReference>
<proteinExistence type="inferred from homology"/>
<sequence length="165" mass="18554">MHKLYLTQQPWALQERFSVHDDHNAPVYQVVSSKFQMPKFFEILDVNNQVVATVTKKPLSLVATYYLQIGGKTVATIQKRPTFLRPSYDLTTVGLTVTGSLWDLNFEIKRQDQVVGRVRRAGLSINNKYEIVVLDDDSQLILVGLVLAIDYGRHMAAAAAVGTTF</sequence>
<comment type="caution">
    <text evidence="2">The sequence shown here is derived from an EMBL/GenBank/DDBJ whole genome shotgun (WGS) entry which is preliminary data.</text>
</comment>
<name>A0ABW4D3V5_9LACO</name>
<accession>A0ABW4D3V5</accession>
<dbReference type="EMBL" id="JBHTOD010000002">
    <property type="protein sequence ID" value="MFD1454692.1"/>
    <property type="molecule type" value="Genomic_DNA"/>
</dbReference>
<dbReference type="RefSeq" id="WP_203643144.1">
    <property type="nucleotide sequence ID" value="NZ_BOLN01000002.1"/>
</dbReference>
<dbReference type="InterPro" id="IPR007612">
    <property type="entry name" value="LOR"/>
</dbReference>
<keyword evidence="3" id="KW-1185">Reference proteome</keyword>
<dbReference type="SUPFAM" id="SSF54518">
    <property type="entry name" value="Tubby C-terminal domain-like"/>
    <property type="match status" value="1"/>
</dbReference>
<dbReference type="Gene3D" id="2.40.160.200">
    <property type="entry name" value="LURP1-related"/>
    <property type="match status" value="1"/>
</dbReference>
<protein>
    <submittedName>
        <fullName evidence="2">LURP-one-related/scramblase family protein</fullName>
    </submittedName>
</protein>
<evidence type="ECO:0000313" key="3">
    <source>
        <dbReference type="Proteomes" id="UP001597189"/>
    </source>
</evidence>
<evidence type="ECO:0000256" key="1">
    <source>
        <dbReference type="ARBA" id="ARBA00005437"/>
    </source>
</evidence>
<dbReference type="Proteomes" id="UP001597189">
    <property type="component" value="Unassembled WGS sequence"/>
</dbReference>
<organism evidence="2 3">
    <name type="scientific">Levilactobacillus lanxiensis</name>
    <dbReference type="NCBI Taxonomy" id="2799568"/>
    <lineage>
        <taxon>Bacteria</taxon>
        <taxon>Bacillati</taxon>
        <taxon>Bacillota</taxon>
        <taxon>Bacilli</taxon>
        <taxon>Lactobacillales</taxon>
        <taxon>Lactobacillaceae</taxon>
        <taxon>Levilactobacillus</taxon>
    </lineage>
</organism>
<dbReference type="InterPro" id="IPR038595">
    <property type="entry name" value="LOR_sf"/>
</dbReference>
<reference evidence="3" key="1">
    <citation type="journal article" date="2019" name="Int. J. Syst. Evol. Microbiol.">
        <title>The Global Catalogue of Microorganisms (GCM) 10K type strain sequencing project: providing services to taxonomists for standard genome sequencing and annotation.</title>
        <authorList>
            <consortium name="The Broad Institute Genomics Platform"/>
            <consortium name="The Broad Institute Genome Sequencing Center for Infectious Disease"/>
            <person name="Wu L."/>
            <person name="Ma J."/>
        </authorList>
    </citation>
    <scope>NUCLEOTIDE SEQUENCE [LARGE SCALE GENOMIC DNA]</scope>
    <source>
        <strain evidence="3">CCM 8979</strain>
    </source>
</reference>